<protein>
    <submittedName>
        <fullName evidence="2">ABC-type uncharacterized transport system, auxiliary component</fullName>
    </submittedName>
</protein>
<dbReference type="SUPFAM" id="SSF159594">
    <property type="entry name" value="XCC0632-like"/>
    <property type="match status" value="1"/>
</dbReference>
<reference evidence="2 3" key="1">
    <citation type="journal article" date="2023" name="Microorganisms">
        <title>Thiorhodovibrio frisius and Trv. litoralis spp. nov., Two Novel Members from a Clade of Fastidious Purple Sulfur Bacteria That Exhibit Unique Red-Shifted Light-Harvesting Capabilities.</title>
        <authorList>
            <person name="Methner A."/>
            <person name="Kuzyk S.B."/>
            <person name="Petersen J."/>
            <person name="Bauer S."/>
            <person name="Brinkmann H."/>
            <person name="Sichau K."/>
            <person name="Wanner G."/>
            <person name="Wolf J."/>
            <person name="Neumann-Schaal M."/>
            <person name="Henke P."/>
            <person name="Tank M."/>
            <person name="Sproer C."/>
            <person name="Bunk B."/>
            <person name="Overmann J."/>
        </authorList>
    </citation>
    <scope>NUCLEOTIDE SEQUENCE [LARGE SCALE GENOMIC DNA]</scope>
    <source>
        <strain evidence="2 3">DSM 6702</strain>
    </source>
</reference>
<evidence type="ECO:0000313" key="2">
    <source>
        <dbReference type="EMBL" id="WPL16863.1"/>
    </source>
</evidence>
<evidence type="ECO:0000313" key="3">
    <source>
        <dbReference type="Proteomes" id="UP001432180"/>
    </source>
</evidence>
<proteinExistence type="predicted"/>
<sequence length="239" mass="26068">MNQVRGTQTRGIAPALFMIAALPWLLGSCASSPPSAFYTLEAMAGGPDGGDQAIQGGRLAVGLGPVSFPRFLDRPQVVQRQGGHQLRLDEFHRWGGSLDDDFLRVFAENLAQLLQTSRVVVFPSELRMQLDFRVMAEVVAFEAGPSDQALLKVRWAVLDPFSQEVLSMREDSYRKRLPANASVSQQVAALSAALADFSRDVADELRRLPKPKPLGAELAGMNWQAPSRVTSARHNGRSG</sequence>
<dbReference type="Proteomes" id="UP001432180">
    <property type="component" value="Chromosome"/>
</dbReference>
<dbReference type="Gene3D" id="3.40.50.10610">
    <property type="entry name" value="ABC-type transport auxiliary lipoprotein component"/>
    <property type="match status" value="1"/>
</dbReference>
<gene>
    <name evidence="2" type="ORF">Thiowin_01839</name>
</gene>
<dbReference type="Pfam" id="PF03886">
    <property type="entry name" value="ABC_trans_aux"/>
    <property type="match status" value="1"/>
</dbReference>
<name>A0ABZ0S8B1_9GAMM</name>
<keyword evidence="3" id="KW-1185">Reference proteome</keyword>
<accession>A0ABZ0S8B1</accession>
<feature type="domain" description="ABC-type transport auxiliary lipoprotein component" evidence="1">
    <location>
        <begin position="53"/>
        <end position="202"/>
    </location>
</feature>
<dbReference type="PROSITE" id="PS51257">
    <property type="entry name" value="PROKAR_LIPOPROTEIN"/>
    <property type="match status" value="1"/>
</dbReference>
<dbReference type="InterPro" id="IPR005586">
    <property type="entry name" value="ABC_trans_aux"/>
</dbReference>
<evidence type="ECO:0000259" key="1">
    <source>
        <dbReference type="Pfam" id="PF03886"/>
    </source>
</evidence>
<dbReference type="EMBL" id="CP121472">
    <property type="protein sequence ID" value="WPL16863.1"/>
    <property type="molecule type" value="Genomic_DNA"/>
</dbReference>
<organism evidence="2 3">
    <name type="scientific">Thiorhodovibrio winogradskyi</name>
    <dbReference type="NCBI Taxonomy" id="77007"/>
    <lineage>
        <taxon>Bacteria</taxon>
        <taxon>Pseudomonadati</taxon>
        <taxon>Pseudomonadota</taxon>
        <taxon>Gammaproteobacteria</taxon>
        <taxon>Chromatiales</taxon>
        <taxon>Chromatiaceae</taxon>
        <taxon>Thiorhodovibrio</taxon>
    </lineage>
</organism>